<comment type="caution">
    <text evidence="1">The sequence shown here is derived from an EMBL/GenBank/DDBJ whole genome shotgun (WGS) entry which is preliminary data.</text>
</comment>
<sequence length="76" mass="8545">MLFTISCSPHADEARITWWSAYKRPFQQATNPSQFTPYSFKSYRQLSTNRLNGHGEVTQTRGVRQAGSDTSGGCQT</sequence>
<evidence type="ECO:0000313" key="2">
    <source>
        <dbReference type="Proteomes" id="UP000299102"/>
    </source>
</evidence>
<keyword evidence="2" id="KW-1185">Reference proteome</keyword>
<dbReference type="Proteomes" id="UP000299102">
    <property type="component" value="Unassembled WGS sequence"/>
</dbReference>
<organism evidence="1 2">
    <name type="scientific">Eumeta variegata</name>
    <name type="common">Bagworm moth</name>
    <name type="synonym">Eumeta japonica</name>
    <dbReference type="NCBI Taxonomy" id="151549"/>
    <lineage>
        <taxon>Eukaryota</taxon>
        <taxon>Metazoa</taxon>
        <taxon>Ecdysozoa</taxon>
        <taxon>Arthropoda</taxon>
        <taxon>Hexapoda</taxon>
        <taxon>Insecta</taxon>
        <taxon>Pterygota</taxon>
        <taxon>Neoptera</taxon>
        <taxon>Endopterygota</taxon>
        <taxon>Lepidoptera</taxon>
        <taxon>Glossata</taxon>
        <taxon>Ditrysia</taxon>
        <taxon>Tineoidea</taxon>
        <taxon>Psychidae</taxon>
        <taxon>Oiketicinae</taxon>
        <taxon>Eumeta</taxon>
    </lineage>
</organism>
<name>A0A4C1TE32_EUMVA</name>
<dbReference type="EMBL" id="BGZK01004938">
    <property type="protein sequence ID" value="GBP11698.1"/>
    <property type="molecule type" value="Genomic_DNA"/>
</dbReference>
<reference evidence="1 2" key="1">
    <citation type="journal article" date="2019" name="Commun. Biol.">
        <title>The bagworm genome reveals a unique fibroin gene that provides high tensile strength.</title>
        <authorList>
            <person name="Kono N."/>
            <person name="Nakamura H."/>
            <person name="Ohtoshi R."/>
            <person name="Tomita M."/>
            <person name="Numata K."/>
            <person name="Arakawa K."/>
        </authorList>
    </citation>
    <scope>NUCLEOTIDE SEQUENCE [LARGE SCALE GENOMIC DNA]</scope>
</reference>
<protein>
    <submittedName>
        <fullName evidence="1">Uncharacterized protein</fullName>
    </submittedName>
</protein>
<accession>A0A4C1TE32</accession>
<feature type="non-terminal residue" evidence="1">
    <location>
        <position position="76"/>
    </location>
</feature>
<dbReference type="AlphaFoldDB" id="A0A4C1TE32"/>
<proteinExistence type="predicted"/>
<evidence type="ECO:0000313" key="1">
    <source>
        <dbReference type="EMBL" id="GBP11698.1"/>
    </source>
</evidence>
<gene>
    <name evidence="1" type="ORF">EVAR_95105_1</name>
</gene>